<evidence type="ECO:0000313" key="5">
    <source>
        <dbReference type="EMBL" id="KAF2702901.1"/>
    </source>
</evidence>
<feature type="signal peptide" evidence="2">
    <location>
        <begin position="1"/>
        <end position="25"/>
    </location>
</feature>
<organism evidence="5 6">
    <name type="scientific">Pleomassaria siparia CBS 279.74</name>
    <dbReference type="NCBI Taxonomy" id="1314801"/>
    <lineage>
        <taxon>Eukaryota</taxon>
        <taxon>Fungi</taxon>
        <taxon>Dikarya</taxon>
        <taxon>Ascomycota</taxon>
        <taxon>Pezizomycotina</taxon>
        <taxon>Dothideomycetes</taxon>
        <taxon>Pleosporomycetidae</taxon>
        <taxon>Pleosporales</taxon>
        <taxon>Pleomassariaceae</taxon>
        <taxon>Pleomassaria</taxon>
    </lineage>
</organism>
<accession>A0A6G1JRQ3</accession>
<gene>
    <name evidence="5" type="ORF">K504DRAFT_188279</name>
</gene>
<keyword evidence="2" id="KW-0732">Signal</keyword>
<feature type="chain" id="PRO_5026099531" evidence="2">
    <location>
        <begin position="26"/>
        <end position="613"/>
    </location>
</feature>
<dbReference type="AlphaFoldDB" id="A0A6G1JRQ3"/>
<evidence type="ECO:0000259" key="4">
    <source>
        <dbReference type="Pfam" id="PF23865"/>
    </source>
</evidence>
<feature type="region of interest" description="Disordered" evidence="1">
    <location>
        <begin position="558"/>
        <end position="613"/>
    </location>
</feature>
<feature type="domain" description="DUF7223" evidence="4">
    <location>
        <begin position="335"/>
        <end position="544"/>
    </location>
</feature>
<sequence length="613" mass="66397">MFFNSRSLLAAALVVVGALEASAQALEFKPILDLKDYTVGPDSMKRDSTRPPLELVPISDPGFLTHGRALRRAVTGKEAFDVRSAETFYWGAYVGDNIYIANFTLSAPDDDELIMPLERFSKQLKSLKCGTPGQPIVMEFSDQESFEYALSAWDWVNKEDVNKFTLVTEPDQCYKGDNRSPYLVKTITFDKENFTANVQAEEQEWSKVARNFRLNLGHQPVPPATANVTHPHLQRREAGKEFDIAHSFNGNLFNFDVQSPTTAGMAMNADAEITTAGRILSDFDIVMESVTDIIDKIPNPDIKLPDIKLPDLNPFDKRAAGLKREVGLPKDVKLTITPQDVTASFLLKLHADGTLGKPLDWSMSPAIDIPIYGFKVGGIIEIGPFLTMSAHYGSTALEGTGDLKMGANGTLDNSAKLSVQMTDVTKNSFENWTPKITGIEPTFSAEFTGNMKAWAELALVIKAEVMGKWGYQAGFEAQLPYFQADLVGTKEPTGVCNSTKTVGIDLKASVGIDLSLQAGSVKGAAAASQSLFTTQWPLYTTCLAIGADNAKTATDATATGTDTVEPTGTEAIPTGTDATLTGTDAEDTGPIETGMPTETGVSNLPTFRPEQQD</sequence>
<keyword evidence="6" id="KW-1185">Reference proteome</keyword>
<evidence type="ECO:0000313" key="6">
    <source>
        <dbReference type="Proteomes" id="UP000799428"/>
    </source>
</evidence>
<dbReference type="OrthoDB" id="160645at2759"/>
<proteinExistence type="predicted"/>
<evidence type="ECO:0000259" key="3">
    <source>
        <dbReference type="Pfam" id="PF22974"/>
    </source>
</evidence>
<name>A0A6G1JRQ3_9PLEO</name>
<dbReference type="InterPro" id="IPR054293">
    <property type="entry name" value="DUF7029"/>
</dbReference>
<evidence type="ECO:0000256" key="1">
    <source>
        <dbReference type="SAM" id="MobiDB-lite"/>
    </source>
</evidence>
<feature type="domain" description="DUF7029" evidence="3">
    <location>
        <begin position="109"/>
        <end position="212"/>
    </location>
</feature>
<evidence type="ECO:0000256" key="2">
    <source>
        <dbReference type="SAM" id="SignalP"/>
    </source>
</evidence>
<dbReference type="Pfam" id="PF22974">
    <property type="entry name" value="DUF7029"/>
    <property type="match status" value="1"/>
</dbReference>
<protein>
    <submittedName>
        <fullName evidence="5">Uncharacterized protein</fullName>
    </submittedName>
</protein>
<dbReference type="EMBL" id="MU005791">
    <property type="protein sequence ID" value="KAF2702901.1"/>
    <property type="molecule type" value="Genomic_DNA"/>
</dbReference>
<reference evidence="5" key="1">
    <citation type="journal article" date="2020" name="Stud. Mycol.">
        <title>101 Dothideomycetes genomes: a test case for predicting lifestyles and emergence of pathogens.</title>
        <authorList>
            <person name="Haridas S."/>
            <person name="Albert R."/>
            <person name="Binder M."/>
            <person name="Bloem J."/>
            <person name="Labutti K."/>
            <person name="Salamov A."/>
            <person name="Andreopoulos B."/>
            <person name="Baker S."/>
            <person name="Barry K."/>
            <person name="Bills G."/>
            <person name="Bluhm B."/>
            <person name="Cannon C."/>
            <person name="Castanera R."/>
            <person name="Culley D."/>
            <person name="Daum C."/>
            <person name="Ezra D."/>
            <person name="Gonzalez J."/>
            <person name="Henrissat B."/>
            <person name="Kuo A."/>
            <person name="Liang C."/>
            <person name="Lipzen A."/>
            <person name="Lutzoni F."/>
            <person name="Magnuson J."/>
            <person name="Mondo S."/>
            <person name="Nolan M."/>
            <person name="Ohm R."/>
            <person name="Pangilinan J."/>
            <person name="Park H.-J."/>
            <person name="Ramirez L."/>
            <person name="Alfaro M."/>
            <person name="Sun H."/>
            <person name="Tritt A."/>
            <person name="Yoshinaga Y."/>
            <person name="Zwiers L.-H."/>
            <person name="Turgeon B."/>
            <person name="Goodwin S."/>
            <person name="Spatafora J."/>
            <person name="Crous P."/>
            <person name="Grigoriev I."/>
        </authorList>
    </citation>
    <scope>NUCLEOTIDE SEQUENCE</scope>
    <source>
        <strain evidence="5">CBS 279.74</strain>
    </source>
</reference>
<dbReference type="Pfam" id="PF23865">
    <property type="entry name" value="DUF7223"/>
    <property type="match status" value="1"/>
</dbReference>
<dbReference type="InterPro" id="IPR055647">
    <property type="entry name" value="DUF7223"/>
</dbReference>
<dbReference type="Proteomes" id="UP000799428">
    <property type="component" value="Unassembled WGS sequence"/>
</dbReference>
<feature type="compositionally biased region" description="Low complexity" evidence="1">
    <location>
        <begin position="574"/>
        <end position="583"/>
    </location>
</feature>